<dbReference type="CDD" id="cd16018">
    <property type="entry name" value="Enpp"/>
    <property type="match status" value="1"/>
</dbReference>
<dbReference type="Proteomes" id="UP001596091">
    <property type="component" value="Unassembled WGS sequence"/>
</dbReference>
<dbReference type="SUPFAM" id="SSF53649">
    <property type="entry name" value="Alkaline phosphatase-like"/>
    <property type="match status" value="1"/>
</dbReference>
<sequence length="431" mass="46202">MISIDGLKPEYVTHAADHGMHIPILRRFLQEGCYADGVIPVLPSVTYPDHTTLITGVWPAEHGILNNALFDPDHKFGGAWYWYAGDIHVATLWDVAHRAGIGTASVSWPVSVNADSVDTLIPEYWRGTNAAGGSNPQDRELMAAISRPVGLLGQMEQRLGPYMMGNDTMVDGDRTRTRFSLDILEHRKPGFMTIHLSSLDESEHLFGPFSQEADQTLEAVDEMVGKLIAAATANDPRTVIVIVSDHGFASVDHALNLAIPFIQSGLIQTGRDSNGANTVTSWEAEPWSASGLAAIMLHDPSDSATREKVRALLTNLAADSANGIAKILEPAEIKEMGGFPDAAFVVAMKPGYTIGSATTGALVSEKPPVKGTHGYLPSFPQMHSSFFVMGEGIAHGRDLGIVDMRQIAPTVAGILGVSLPDAKQPKLSVAQ</sequence>
<proteinExistence type="predicted"/>
<reference evidence="2" key="1">
    <citation type="journal article" date="2019" name="Int. J. Syst. Evol. Microbiol.">
        <title>The Global Catalogue of Microorganisms (GCM) 10K type strain sequencing project: providing services to taxonomists for standard genome sequencing and annotation.</title>
        <authorList>
            <consortium name="The Broad Institute Genomics Platform"/>
            <consortium name="The Broad Institute Genome Sequencing Center for Infectious Disease"/>
            <person name="Wu L."/>
            <person name="Ma J."/>
        </authorList>
    </citation>
    <scope>NUCLEOTIDE SEQUENCE [LARGE SCALE GENOMIC DNA]</scope>
    <source>
        <strain evidence="2">JCM 4087</strain>
    </source>
</reference>
<dbReference type="PANTHER" id="PTHR10151:SF120">
    <property type="entry name" value="BIS(5'-ADENOSYL)-TRIPHOSPHATASE"/>
    <property type="match status" value="1"/>
</dbReference>
<dbReference type="RefSeq" id="WP_263338505.1">
    <property type="nucleotide sequence ID" value="NZ_JAGSYH010000004.1"/>
</dbReference>
<dbReference type="InterPro" id="IPR017850">
    <property type="entry name" value="Alkaline_phosphatase_core_sf"/>
</dbReference>
<organism evidence="1 2">
    <name type="scientific">Acidicapsa dinghuensis</name>
    <dbReference type="NCBI Taxonomy" id="2218256"/>
    <lineage>
        <taxon>Bacteria</taxon>
        <taxon>Pseudomonadati</taxon>
        <taxon>Acidobacteriota</taxon>
        <taxon>Terriglobia</taxon>
        <taxon>Terriglobales</taxon>
        <taxon>Acidobacteriaceae</taxon>
        <taxon>Acidicapsa</taxon>
    </lineage>
</organism>
<dbReference type="EMBL" id="JBHSPH010000002">
    <property type="protein sequence ID" value="MFC5862207.1"/>
    <property type="molecule type" value="Genomic_DNA"/>
</dbReference>
<dbReference type="Gene3D" id="3.40.720.10">
    <property type="entry name" value="Alkaline Phosphatase, subunit A"/>
    <property type="match status" value="1"/>
</dbReference>
<keyword evidence="2" id="KW-1185">Reference proteome</keyword>
<evidence type="ECO:0000313" key="2">
    <source>
        <dbReference type="Proteomes" id="UP001596091"/>
    </source>
</evidence>
<accession>A0ABW1ED18</accession>
<name>A0ABW1ED18_9BACT</name>
<dbReference type="Pfam" id="PF01663">
    <property type="entry name" value="Phosphodiest"/>
    <property type="match status" value="1"/>
</dbReference>
<comment type="caution">
    <text evidence="1">The sequence shown here is derived from an EMBL/GenBank/DDBJ whole genome shotgun (WGS) entry which is preliminary data.</text>
</comment>
<dbReference type="PANTHER" id="PTHR10151">
    <property type="entry name" value="ECTONUCLEOTIDE PYROPHOSPHATASE/PHOSPHODIESTERASE"/>
    <property type="match status" value="1"/>
</dbReference>
<evidence type="ECO:0000313" key="1">
    <source>
        <dbReference type="EMBL" id="MFC5862207.1"/>
    </source>
</evidence>
<protein>
    <submittedName>
        <fullName evidence="1">Alkaline phosphatase family protein</fullName>
    </submittedName>
</protein>
<gene>
    <name evidence="1" type="ORF">ACFPT7_07875</name>
</gene>
<dbReference type="InterPro" id="IPR002591">
    <property type="entry name" value="Phosphodiest/P_Trfase"/>
</dbReference>